<comment type="caution">
    <text evidence="4">The sequence shown here is derived from an EMBL/GenBank/DDBJ whole genome shotgun (WGS) entry which is preliminary data.</text>
</comment>
<dbReference type="PANTHER" id="PTHR43364:SF9">
    <property type="entry name" value="OXIDOREDUCTASE"/>
    <property type="match status" value="1"/>
</dbReference>
<sequence>MSIQPEYRRLGTSGLRVSVPILGTMGLGDLEWNNWVLPEDKSIALLKAAWDAGITTLDTANMYSNGVSEQIIGNFLKQYEIPREGIIIITKLRFFVDHEQMSNITAKPTMRPGMANLRDYVNQGGLSRAAIFNQAQASLRRLQTDYVDILMIHMSDLATPFEETMCALNDLVRSGKARYLGASNVRAWHLIEMNNIAERNGWTKFSCIQVEHSLLYRAEELELIAYCHYKGIGVTAYAPLMDGHLARPIGTETTRSKKYSSIKAEKPRRESDLQIIKRVQELSMKKSWKMSQVALAWLLSKNSIPIVGANSVDRLHESVVAGKILTDEEIKYLEELHVFFARVLHRNVAD</sequence>
<evidence type="ECO:0000256" key="1">
    <source>
        <dbReference type="ARBA" id="ARBA00022857"/>
    </source>
</evidence>
<evidence type="ECO:0000259" key="3">
    <source>
        <dbReference type="Pfam" id="PF00248"/>
    </source>
</evidence>
<dbReference type="AlphaFoldDB" id="A0A9W9ABR2"/>
<dbReference type="Gene3D" id="3.20.20.100">
    <property type="entry name" value="NADP-dependent oxidoreductase domain"/>
    <property type="match status" value="1"/>
</dbReference>
<dbReference type="InterPro" id="IPR023210">
    <property type="entry name" value="NADP_OxRdtase_dom"/>
</dbReference>
<dbReference type="Proteomes" id="UP001150266">
    <property type="component" value="Unassembled WGS sequence"/>
</dbReference>
<dbReference type="GO" id="GO:0005829">
    <property type="term" value="C:cytosol"/>
    <property type="evidence" value="ECO:0007669"/>
    <property type="project" value="UniProtKB-ARBA"/>
</dbReference>
<gene>
    <name evidence="4" type="ORF">J3R30DRAFT_3289943</name>
</gene>
<name>A0A9W9ABR2_9AGAR</name>
<dbReference type="InterPro" id="IPR050523">
    <property type="entry name" value="AKR_Detox_Biosynth"/>
</dbReference>
<dbReference type="FunFam" id="3.20.20.100:FF:000004">
    <property type="entry name" value="Oxidoreductase, aldo/keto reductase"/>
    <property type="match status" value="1"/>
</dbReference>
<proteinExistence type="predicted"/>
<dbReference type="SUPFAM" id="SSF51430">
    <property type="entry name" value="NAD(P)-linked oxidoreductase"/>
    <property type="match status" value="1"/>
</dbReference>
<evidence type="ECO:0000313" key="5">
    <source>
        <dbReference type="Proteomes" id="UP001150266"/>
    </source>
</evidence>
<dbReference type="EMBL" id="JAOTPV010000009">
    <property type="protein sequence ID" value="KAJ4478445.1"/>
    <property type="molecule type" value="Genomic_DNA"/>
</dbReference>
<dbReference type="InterPro" id="IPR036812">
    <property type="entry name" value="NAD(P)_OxRdtase_dom_sf"/>
</dbReference>
<feature type="domain" description="NADP-dependent oxidoreductase" evidence="3">
    <location>
        <begin position="21"/>
        <end position="336"/>
    </location>
</feature>
<organism evidence="4 5">
    <name type="scientific">Lentinula aciculospora</name>
    <dbReference type="NCBI Taxonomy" id="153920"/>
    <lineage>
        <taxon>Eukaryota</taxon>
        <taxon>Fungi</taxon>
        <taxon>Dikarya</taxon>
        <taxon>Basidiomycota</taxon>
        <taxon>Agaricomycotina</taxon>
        <taxon>Agaricomycetes</taxon>
        <taxon>Agaricomycetidae</taxon>
        <taxon>Agaricales</taxon>
        <taxon>Marasmiineae</taxon>
        <taxon>Omphalotaceae</taxon>
        <taxon>Lentinula</taxon>
    </lineage>
</organism>
<dbReference type="OrthoDB" id="1720422at2759"/>
<dbReference type="PANTHER" id="PTHR43364">
    <property type="entry name" value="NADH-SPECIFIC METHYLGLYOXAL REDUCTASE-RELATED"/>
    <property type="match status" value="1"/>
</dbReference>
<reference evidence="4" key="1">
    <citation type="submission" date="2022-08" db="EMBL/GenBank/DDBJ databases">
        <title>A Global Phylogenomic Analysis of the Shiitake Genus Lentinula.</title>
        <authorList>
            <consortium name="DOE Joint Genome Institute"/>
            <person name="Sierra-Patev S."/>
            <person name="Min B."/>
            <person name="Naranjo-Ortiz M."/>
            <person name="Looney B."/>
            <person name="Konkel Z."/>
            <person name="Slot J.C."/>
            <person name="Sakamoto Y."/>
            <person name="Steenwyk J.L."/>
            <person name="Rokas A."/>
            <person name="Carro J."/>
            <person name="Camarero S."/>
            <person name="Ferreira P."/>
            <person name="Molpeceres G."/>
            <person name="Ruiz-Duenas F.J."/>
            <person name="Serrano A."/>
            <person name="Henrissat B."/>
            <person name="Drula E."/>
            <person name="Hughes K.W."/>
            <person name="Mata J.L."/>
            <person name="Ishikawa N.K."/>
            <person name="Vargas-Isla R."/>
            <person name="Ushijima S."/>
            <person name="Smith C.A."/>
            <person name="Ahrendt S."/>
            <person name="Andreopoulos W."/>
            <person name="He G."/>
            <person name="Labutti K."/>
            <person name="Lipzen A."/>
            <person name="Ng V."/>
            <person name="Riley R."/>
            <person name="Sandor L."/>
            <person name="Barry K."/>
            <person name="Martinez A.T."/>
            <person name="Xiao Y."/>
            <person name="Gibbons J.G."/>
            <person name="Terashima K."/>
            <person name="Grigoriev I.V."/>
            <person name="Hibbett D.S."/>
        </authorList>
    </citation>
    <scope>NUCLEOTIDE SEQUENCE</scope>
    <source>
        <strain evidence="4">JLM2183</strain>
    </source>
</reference>
<dbReference type="Pfam" id="PF00248">
    <property type="entry name" value="Aldo_ket_red"/>
    <property type="match status" value="1"/>
</dbReference>
<accession>A0A9W9ABR2</accession>
<evidence type="ECO:0000313" key="4">
    <source>
        <dbReference type="EMBL" id="KAJ4478445.1"/>
    </source>
</evidence>
<protein>
    <submittedName>
        <fullName evidence="4">Aldo/keto reductase</fullName>
    </submittedName>
</protein>
<keyword evidence="2" id="KW-0560">Oxidoreductase</keyword>
<keyword evidence="1" id="KW-0521">NADP</keyword>
<evidence type="ECO:0000256" key="2">
    <source>
        <dbReference type="ARBA" id="ARBA00023002"/>
    </source>
</evidence>
<keyword evidence="5" id="KW-1185">Reference proteome</keyword>
<dbReference type="GO" id="GO:0016491">
    <property type="term" value="F:oxidoreductase activity"/>
    <property type="evidence" value="ECO:0007669"/>
    <property type="project" value="UniProtKB-KW"/>
</dbReference>
<dbReference type="CDD" id="cd19079">
    <property type="entry name" value="AKR_EcYajO-like"/>
    <property type="match status" value="1"/>
</dbReference>